<keyword evidence="1" id="KW-1133">Transmembrane helix</keyword>
<keyword evidence="1" id="KW-0812">Transmembrane</keyword>
<keyword evidence="1" id="KW-0472">Membrane</keyword>
<sequence length="230" mass="24285">MTASDTTARQIPLSLFACALLYGGLCVLAGVLGTKIASLGTWPVLGGLAVESGIFAFLLLVVLSSAVAELHGRDTANRLVRFGFVPLIVSMVLLVSVIHVVPPAPFWGDQEAFARLLGQGARMQLAGLISYGTSQTLNVAVFSRMAAGADGGRMLWLRAWVASMASQIVDTILFISISFYGVVDAASGQAYPLGSMMEGQIIAKLVLSTIMVPPLIYVFVALGRRLDAPR</sequence>
<proteinExistence type="inferred from homology"/>
<keyword evidence="1" id="KW-0813">Transport</keyword>
<feature type="transmembrane region" description="Helical" evidence="1">
    <location>
        <begin position="12"/>
        <end position="32"/>
    </location>
</feature>
<feature type="transmembrane region" description="Helical" evidence="1">
    <location>
        <begin position="155"/>
        <end position="181"/>
    </location>
</feature>
<dbReference type="PANTHER" id="PTHR34300">
    <property type="entry name" value="QUEUOSINE PRECURSOR TRANSPORTER-RELATED"/>
    <property type="match status" value="1"/>
</dbReference>
<feature type="transmembrane region" description="Helical" evidence="1">
    <location>
        <begin position="201"/>
        <end position="222"/>
    </location>
</feature>
<dbReference type="HAMAP" id="MF_02088">
    <property type="entry name" value="Q_prec_transport"/>
    <property type="match status" value="1"/>
</dbReference>
<protein>
    <recommendedName>
        <fullName evidence="1">Probable queuosine precursor transporter</fullName>
        <shortName evidence="1">Q precursor transporter</shortName>
    </recommendedName>
</protein>
<keyword evidence="3" id="KW-1185">Reference proteome</keyword>
<accession>A0ABW9X933</accession>
<reference evidence="3" key="1">
    <citation type="submission" date="2020-01" db="EMBL/GenBank/DDBJ databases">
        <title>Sphingomonas sp. strain CSW-10.</title>
        <authorList>
            <person name="Chen W.-M."/>
        </authorList>
    </citation>
    <scope>NUCLEOTIDE SEQUENCE [LARGE SCALE GENOMIC DNA]</scope>
    <source>
        <strain evidence="3">FSY-8</strain>
    </source>
</reference>
<feature type="transmembrane region" description="Helical" evidence="1">
    <location>
        <begin position="44"/>
        <end position="67"/>
    </location>
</feature>
<dbReference type="Proteomes" id="UP000753724">
    <property type="component" value="Unassembled WGS sequence"/>
</dbReference>
<comment type="subcellular location">
    <subcellularLocation>
        <location evidence="1">Cell inner membrane</location>
        <topology evidence="1">Multi-pass membrane protein</topology>
    </subcellularLocation>
</comment>
<dbReference type="InterPro" id="IPR003744">
    <property type="entry name" value="YhhQ"/>
</dbReference>
<dbReference type="EMBL" id="JAAAPO010000001">
    <property type="protein sequence ID" value="NBC35029.1"/>
    <property type="molecule type" value="Genomic_DNA"/>
</dbReference>
<name>A0ABW9X933_9SPHN</name>
<keyword evidence="1" id="KW-1003">Cell membrane</keyword>
<dbReference type="NCBIfam" id="TIGR00697">
    <property type="entry name" value="queuosine precursor transporter"/>
    <property type="match status" value="1"/>
</dbReference>
<keyword evidence="1" id="KW-0997">Cell inner membrane</keyword>
<organism evidence="2 3">
    <name type="scientific">Novosphingobium ovatum</name>
    <dbReference type="NCBI Taxonomy" id="1908523"/>
    <lineage>
        <taxon>Bacteria</taxon>
        <taxon>Pseudomonadati</taxon>
        <taxon>Pseudomonadota</taxon>
        <taxon>Alphaproteobacteria</taxon>
        <taxon>Sphingomonadales</taxon>
        <taxon>Sphingomonadaceae</taxon>
        <taxon>Novosphingobium</taxon>
    </lineage>
</organism>
<feature type="transmembrane region" description="Helical" evidence="1">
    <location>
        <begin position="79"/>
        <end position="101"/>
    </location>
</feature>
<comment type="caution">
    <text evidence="2">The sequence shown here is derived from an EMBL/GenBank/DDBJ whole genome shotgun (WGS) entry which is preliminary data.</text>
</comment>
<comment type="similarity">
    <text evidence="1">Belongs to the vitamin uptake transporter (VUT/ECF) (TC 2.A.88) family. Q precursor transporter subfamily.</text>
</comment>
<gene>
    <name evidence="2" type="ORF">GTZ99_00480</name>
</gene>
<feature type="transmembrane region" description="Helical" evidence="1">
    <location>
        <begin position="121"/>
        <end position="143"/>
    </location>
</feature>
<dbReference type="Pfam" id="PF02592">
    <property type="entry name" value="Vut_1"/>
    <property type="match status" value="1"/>
</dbReference>
<evidence type="ECO:0000313" key="2">
    <source>
        <dbReference type="EMBL" id="NBC35029.1"/>
    </source>
</evidence>
<evidence type="ECO:0000256" key="1">
    <source>
        <dbReference type="HAMAP-Rule" id="MF_02088"/>
    </source>
</evidence>
<evidence type="ECO:0000313" key="3">
    <source>
        <dbReference type="Proteomes" id="UP000753724"/>
    </source>
</evidence>
<comment type="function">
    <text evidence="1">Involved in the import of queuosine (Q) precursors, required for Q precursor salvage.</text>
</comment>
<dbReference type="RefSeq" id="WP_161716333.1">
    <property type="nucleotide sequence ID" value="NZ_JAAAPO010000001.1"/>
</dbReference>
<dbReference type="PANTHER" id="PTHR34300:SF2">
    <property type="entry name" value="QUEUOSINE PRECURSOR TRANSPORTER-RELATED"/>
    <property type="match status" value="1"/>
</dbReference>